<evidence type="ECO:0000256" key="7">
    <source>
        <dbReference type="ARBA" id="ARBA00023007"/>
    </source>
</evidence>
<dbReference type="AlphaFoldDB" id="A0A9W6ZTY6"/>
<dbReference type="InterPro" id="IPR007115">
    <property type="entry name" value="6-PTP_synth/QueD"/>
</dbReference>
<dbReference type="OrthoDB" id="188652at2759"/>
<evidence type="ECO:0000256" key="8">
    <source>
        <dbReference type="ARBA" id="ARBA00023239"/>
    </source>
</evidence>
<evidence type="ECO:0000313" key="10">
    <source>
        <dbReference type="Proteomes" id="UP001165082"/>
    </source>
</evidence>
<keyword evidence="10" id="KW-1185">Reference proteome</keyword>
<dbReference type="Gene3D" id="3.30.479.10">
    <property type="entry name" value="6-pyruvoyl tetrahydropterin synthase/QueD"/>
    <property type="match status" value="1"/>
</dbReference>
<sequence length="122" mass="13191">MIAHSFAGNENFGPAQNLHGATYTIDVEFRSSRLHPKNNWVVDIGAASSILSAACSSLNFSNLDEKYPGEMTTTEFVCKKIHEGVKTGGGVQGYKKGWFKGGEIKVTVHESHKAWASYTGPG</sequence>
<dbReference type="PANTHER" id="PTHR12589:SF7">
    <property type="entry name" value="6-PYRUVOYL TETRAHYDROBIOPTERIN SYNTHASE"/>
    <property type="match status" value="1"/>
</dbReference>
<evidence type="ECO:0000256" key="1">
    <source>
        <dbReference type="ARBA" id="ARBA00001947"/>
    </source>
</evidence>
<dbReference type="GO" id="GO:0006729">
    <property type="term" value="P:tetrahydrobiopterin biosynthetic process"/>
    <property type="evidence" value="ECO:0007669"/>
    <property type="project" value="UniProtKB-KW"/>
</dbReference>
<organism evidence="9 10">
    <name type="scientific">Triparma retinervis</name>
    <dbReference type="NCBI Taxonomy" id="2557542"/>
    <lineage>
        <taxon>Eukaryota</taxon>
        <taxon>Sar</taxon>
        <taxon>Stramenopiles</taxon>
        <taxon>Ochrophyta</taxon>
        <taxon>Bolidophyceae</taxon>
        <taxon>Parmales</taxon>
        <taxon>Triparmaceae</taxon>
        <taxon>Triparma</taxon>
    </lineage>
</organism>
<keyword evidence="6" id="KW-0862">Zinc</keyword>
<dbReference type="PANTHER" id="PTHR12589">
    <property type="entry name" value="PYRUVOYL TETRAHYDROBIOPTERIN SYNTHASE"/>
    <property type="match status" value="1"/>
</dbReference>
<dbReference type="SUPFAM" id="SSF55620">
    <property type="entry name" value="Tetrahydrobiopterin biosynthesis enzymes-like"/>
    <property type="match status" value="1"/>
</dbReference>
<proteinExistence type="inferred from homology"/>
<protein>
    <recommendedName>
        <fullName evidence="4">6-pyruvoyltetrahydropterin synthase</fullName>
        <ecNumber evidence="4">4.2.3.12</ecNumber>
    </recommendedName>
</protein>
<dbReference type="EC" id="4.2.3.12" evidence="4"/>
<comment type="caution">
    <text evidence="9">The sequence shown here is derived from an EMBL/GenBank/DDBJ whole genome shotgun (WGS) entry which is preliminary data.</text>
</comment>
<comment type="pathway">
    <text evidence="2">Cofactor biosynthesis; tetrahydrobiopterin biosynthesis; tetrahydrobiopterin from 7,8-dihydroneopterin triphosphate: step 1/3.</text>
</comment>
<comment type="similarity">
    <text evidence="3">Belongs to the PTPS family.</text>
</comment>
<reference evidence="9" key="1">
    <citation type="submission" date="2022-07" db="EMBL/GenBank/DDBJ databases">
        <title>Genome analysis of Parmales, a sister group of diatoms, reveals the evolutionary specialization of diatoms from phago-mixotrophs to photoautotrophs.</title>
        <authorList>
            <person name="Ban H."/>
            <person name="Sato S."/>
            <person name="Yoshikawa S."/>
            <person name="Kazumasa Y."/>
            <person name="Nakamura Y."/>
            <person name="Ichinomiya M."/>
            <person name="Saitoh K."/>
            <person name="Sato N."/>
            <person name="Blanc-Mathieu R."/>
            <person name="Endo H."/>
            <person name="Kuwata A."/>
            <person name="Ogata H."/>
        </authorList>
    </citation>
    <scope>NUCLEOTIDE SEQUENCE</scope>
</reference>
<evidence type="ECO:0000313" key="9">
    <source>
        <dbReference type="EMBL" id="GMH60417.1"/>
    </source>
</evidence>
<comment type="cofactor">
    <cofactor evidence="1">
        <name>Zn(2+)</name>
        <dbReference type="ChEBI" id="CHEBI:29105"/>
    </cofactor>
</comment>
<dbReference type="GO" id="GO:0003874">
    <property type="term" value="F:6-pyruvoyltetrahydropterin synthase activity"/>
    <property type="evidence" value="ECO:0007669"/>
    <property type="project" value="UniProtKB-EC"/>
</dbReference>
<keyword evidence="5" id="KW-0479">Metal-binding</keyword>
<dbReference type="Proteomes" id="UP001165082">
    <property type="component" value="Unassembled WGS sequence"/>
</dbReference>
<name>A0A9W6ZTY6_9STRA</name>
<keyword evidence="8" id="KW-0456">Lyase</keyword>
<keyword evidence="7" id="KW-0783">Tetrahydrobiopterin biosynthesis</keyword>
<evidence type="ECO:0000256" key="2">
    <source>
        <dbReference type="ARBA" id="ARBA00005126"/>
    </source>
</evidence>
<evidence type="ECO:0000256" key="3">
    <source>
        <dbReference type="ARBA" id="ARBA00009164"/>
    </source>
</evidence>
<gene>
    <name evidence="9" type="ORF">TrRE_jg8350</name>
</gene>
<evidence type="ECO:0000256" key="6">
    <source>
        <dbReference type="ARBA" id="ARBA00022833"/>
    </source>
</evidence>
<evidence type="ECO:0000256" key="4">
    <source>
        <dbReference type="ARBA" id="ARBA00013100"/>
    </source>
</evidence>
<evidence type="ECO:0000256" key="5">
    <source>
        <dbReference type="ARBA" id="ARBA00022723"/>
    </source>
</evidence>
<accession>A0A9W6ZTY6</accession>
<dbReference type="InterPro" id="IPR038418">
    <property type="entry name" value="6-PTP_synth/QueD_sf"/>
</dbReference>
<dbReference type="GO" id="GO:0046872">
    <property type="term" value="F:metal ion binding"/>
    <property type="evidence" value="ECO:0007669"/>
    <property type="project" value="UniProtKB-KW"/>
</dbReference>
<dbReference type="EMBL" id="BRXZ01001033">
    <property type="protein sequence ID" value="GMH60417.1"/>
    <property type="molecule type" value="Genomic_DNA"/>
</dbReference>
<dbReference type="Pfam" id="PF01242">
    <property type="entry name" value="PTPS"/>
    <property type="match status" value="1"/>
</dbReference>